<gene>
    <name evidence="1" type="ORF">MCOR_3150</name>
</gene>
<dbReference type="AlphaFoldDB" id="A0A6J8A2I9"/>
<name>A0A6J8A2I9_MYTCO</name>
<reference evidence="1 2" key="1">
    <citation type="submission" date="2020-06" db="EMBL/GenBank/DDBJ databases">
        <authorList>
            <person name="Li R."/>
            <person name="Bekaert M."/>
        </authorList>
    </citation>
    <scope>NUCLEOTIDE SEQUENCE [LARGE SCALE GENOMIC DNA]</scope>
    <source>
        <strain evidence="2">wild</strain>
    </source>
</reference>
<dbReference type="Proteomes" id="UP000507470">
    <property type="component" value="Unassembled WGS sequence"/>
</dbReference>
<keyword evidence="2" id="KW-1185">Reference proteome</keyword>
<dbReference type="EMBL" id="CACVKT020000572">
    <property type="protein sequence ID" value="CAC5360786.1"/>
    <property type="molecule type" value="Genomic_DNA"/>
</dbReference>
<accession>A0A6J8A2I9</accession>
<protein>
    <submittedName>
        <fullName evidence="1">Uncharacterized protein</fullName>
    </submittedName>
</protein>
<sequence length="161" mass="18642">MDKLRVLDLSFSRIKTMDLNILTSNGVLNYNFEFNEFHGIDTSNILAPNNTMYGVVYRNNKVQYIEVTNNLNYKLETGTICNDVDFSGVFTSPNVLIGASIGIDMIHILKHVPCGTYIYKGYWFNCDCEFVEFFELPFSDIMRVNYKALSEYYCQIPNEFI</sequence>
<evidence type="ECO:0000313" key="1">
    <source>
        <dbReference type="EMBL" id="CAC5360786.1"/>
    </source>
</evidence>
<proteinExistence type="predicted"/>
<organism evidence="1 2">
    <name type="scientific">Mytilus coruscus</name>
    <name type="common">Sea mussel</name>
    <dbReference type="NCBI Taxonomy" id="42192"/>
    <lineage>
        <taxon>Eukaryota</taxon>
        <taxon>Metazoa</taxon>
        <taxon>Spiralia</taxon>
        <taxon>Lophotrochozoa</taxon>
        <taxon>Mollusca</taxon>
        <taxon>Bivalvia</taxon>
        <taxon>Autobranchia</taxon>
        <taxon>Pteriomorphia</taxon>
        <taxon>Mytilida</taxon>
        <taxon>Mytiloidea</taxon>
        <taxon>Mytilidae</taxon>
        <taxon>Mytilinae</taxon>
        <taxon>Mytilus</taxon>
    </lineage>
</organism>
<evidence type="ECO:0000313" key="2">
    <source>
        <dbReference type="Proteomes" id="UP000507470"/>
    </source>
</evidence>